<gene>
    <name evidence="2" type="ORF">MBAV_002126</name>
</gene>
<proteinExistence type="predicted"/>
<evidence type="ECO:0008006" key="4">
    <source>
        <dbReference type="Google" id="ProtNLM"/>
    </source>
</evidence>
<evidence type="ECO:0000313" key="3">
    <source>
        <dbReference type="Proteomes" id="UP000033423"/>
    </source>
</evidence>
<sequence length="51" mass="5879">MPSIICFFCTKKPPFTSFACFCFFSVYLPCLTQTSTSSYFTLLFVPRETKT</sequence>
<comment type="caution">
    <text evidence="2">The sequence shown here is derived from an EMBL/GenBank/DDBJ whole genome shotgun (WGS) entry which is preliminary data.</text>
</comment>
<keyword evidence="3" id="KW-1185">Reference proteome</keyword>
<feature type="signal peptide" evidence="1">
    <location>
        <begin position="1"/>
        <end position="19"/>
    </location>
</feature>
<evidence type="ECO:0000313" key="2">
    <source>
        <dbReference type="EMBL" id="KJU85679.1"/>
    </source>
</evidence>
<dbReference type="Proteomes" id="UP000033423">
    <property type="component" value="Unassembled WGS sequence"/>
</dbReference>
<organism evidence="2 3">
    <name type="scientific">Candidatus Magnetobacterium bavaricum</name>
    <dbReference type="NCBI Taxonomy" id="29290"/>
    <lineage>
        <taxon>Bacteria</taxon>
        <taxon>Pseudomonadati</taxon>
        <taxon>Nitrospirota</taxon>
        <taxon>Thermodesulfovibrionia</taxon>
        <taxon>Thermodesulfovibrionales</taxon>
        <taxon>Candidatus Magnetobacteriaceae</taxon>
        <taxon>Candidatus Magnetobacterium</taxon>
    </lineage>
</organism>
<dbReference type="EMBL" id="LACI01000910">
    <property type="protein sequence ID" value="KJU85679.1"/>
    <property type="molecule type" value="Genomic_DNA"/>
</dbReference>
<feature type="chain" id="PRO_5002461335" description="Secreted protein" evidence="1">
    <location>
        <begin position="20"/>
        <end position="51"/>
    </location>
</feature>
<name>A0A0F3GUP6_9BACT</name>
<keyword evidence="1" id="KW-0732">Signal</keyword>
<protein>
    <recommendedName>
        <fullName evidence="4">Secreted protein</fullName>
    </recommendedName>
</protein>
<reference evidence="2 3" key="1">
    <citation type="submission" date="2015-02" db="EMBL/GenBank/DDBJ databases">
        <title>Single-cell genomics of uncultivated deep-branching MTB reveals a conserved set of magnetosome genes.</title>
        <authorList>
            <person name="Kolinko S."/>
            <person name="Richter M."/>
            <person name="Glockner F.O."/>
            <person name="Brachmann A."/>
            <person name="Schuler D."/>
        </authorList>
    </citation>
    <scope>NUCLEOTIDE SEQUENCE [LARGE SCALE GENOMIC DNA]</scope>
    <source>
        <strain evidence="2">TM-1</strain>
    </source>
</reference>
<evidence type="ECO:0000256" key="1">
    <source>
        <dbReference type="SAM" id="SignalP"/>
    </source>
</evidence>
<accession>A0A0F3GUP6</accession>
<dbReference type="AlphaFoldDB" id="A0A0F3GUP6"/>